<dbReference type="EMBL" id="UINC01095828">
    <property type="protein sequence ID" value="SVC52225.1"/>
    <property type="molecule type" value="Genomic_DNA"/>
</dbReference>
<sequence>MAKVRISPYRQPPTPEGLQAIEEGTLEYFDPEMYS</sequence>
<protein>
    <submittedName>
        <fullName evidence="1">Uncharacterized protein</fullName>
    </submittedName>
</protein>
<organism evidence="1">
    <name type="scientific">marine metagenome</name>
    <dbReference type="NCBI Taxonomy" id="408172"/>
    <lineage>
        <taxon>unclassified sequences</taxon>
        <taxon>metagenomes</taxon>
        <taxon>ecological metagenomes</taxon>
    </lineage>
</organism>
<proteinExistence type="predicted"/>
<accession>A0A382MVS6</accession>
<dbReference type="AlphaFoldDB" id="A0A382MVS6"/>
<feature type="non-terminal residue" evidence="1">
    <location>
        <position position="35"/>
    </location>
</feature>
<evidence type="ECO:0000313" key="1">
    <source>
        <dbReference type="EMBL" id="SVC52225.1"/>
    </source>
</evidence>
<reference evidence="1" key="1">
    <citation type="submission" date="2018-05" db="EMBL/GenBank/DDBJ databases">
        <authorList>
            <person name="Lanie J.A."/>
            <person name="Ng W.-L."/>
            <person name="Kazmierczak K.M."/>
            <person name="Andrzejewski T.M."/>
            <person name="Davidsen T.M."/>
            <person name="Wayne K.J."/>
            <person name="Tettelin H."/>
            <person name="Glass J.I."/>
            <person name="Rusch D."/>
            <person name="Podicherti R."/>
            <person name="Tsui H.-C.T."/>
            <person name="Winkler M.E."/>
        </authorList>
    </citation>
    <scope>NUCLEOTIDE SEQUENCE</scope>
</reference>
<gene>
    <name evidence="1" type="ORF">METZ01_LOCUS305079</name>
</gene>
<name>A0A382MVS6_9ZZZZ</name>